<protein>
    <submittedName>
        <fullName evidence="1">DNA-binding transcriptional regulator/RsmH inhibitor MraZ</fullName>
    </submittedName>
</protein>
<organism evidence="1 2">
    <name type="scientific">Sphingomonas kyeonggiensis</name>
    <dbReference type="NCBI Taxonomy" id="1268553"/>
    <lineage>
        <taxon>Bacteria</taxon>
        <taxon>Pseudomonadati</taxon>
        <taxon>Pseudomonadota</taxon>
        <taxon>Alphaproteobacteria</taxon>
        <taxon>Sphingomonadales</taxon>
        <taxon>Sphingomonadaceae</taxon>
        <taxon>Sphingomonas</taxon>
    </lineage>
</organism>
<dbReference type="InterPro" id="IPR037914">
    <property type="entry name" value="SpoVT-AbrB_sf"/>
</dbReference>
<dbReference type="EMBL" id="JACIEH010000001">
    <property type="protein sequence ID" value="MBB4097542.1"/>
    <property type="molecule type" value="Genomic_DNA"/>
</dbReference>
<sequence length="159" mass="17344">MGSLFRGCALCEVDADGNLLLTESTAQALGLPATDEPLVLSAHERDQCLVGYARADLREIRTRSGVDAQATDTSMRRILGIVDMEPRTERGLSLPAAMRQHGRIESVALVVGAGDRFEIWNPQLAAAQNGVSASPYEFPAVTYRHPPRAGTRRHRSARY</sequence>
<dbReference type="InterPro" id="IPR038619">
    <property type="entry name" value="MraZ_sf"/>
</dbReference>
<dbReference type="RefSeq" id="WP_183995257.1">
    <property type="nucleotide sequence ID" value="NZ_JACIEH010000001.1"/>
</dbReference>
<dbReference type="Proteomes" id="UP000557392">
    <property type="component" value="Unassembled WGS sequence"/>
</dbReference>
<dbReference type="SUPFAM" id="SSF89447">
    <property type="entry name" value="AbrB/MazE/MraZ-like"/>
    <property type="match status" value="1"/>
</dbReference>
<gene>
    <name evidence="1" type="ORF">GGR46_001075</name>
</gene>
<name>A0A7W6JQ68_9SPHN</name>
<proteinExistence type="predicted"/>
<comment type="caution">
    <text evidence="1">The sequence shown here is derived from an EMBL/GenBank/DDBJ whole genome shotgun (WGS) entry which is preliminary data.</text>
</comment>
<dbReference type="InterPro" id="IPR035644">
    <property type="entry name" value="MraZ_C"/>
</dbReference>
<dbReference type="AlphaFoldDB" id="A0A7W6JQ68"/>
<keyword evidence="2" id="KW-1185">Reference proteome</keyword>
<accession>A0A7W6JQ68</accession>
<evidence type="ECO:0000313" key="1">
    <source>
        <dbReference type="EMBL" id="MBB4097542.1"/>
    </source>
</evidence>
<dbReference type="Gene3D" id="3.40.1550.20">
    <property type="entry name" value="Transcriptional regulator MraZ domain"/>
    <property type="match status" value="1"/>
</dbReference>
<dbReference type="CDD" id="cd16321">
    <property type="entry name" value="MraZ_C"/>
    <property type="match status" value="1"/>
</dbReference>
<evidence type="ECO:0000313" key="2">
    <source>
        <dbReference type="Proteomes" id="UP000557392"/>
    </source>
</evidence>
<reference evidence="1 2" key="1">
    <citation type="submission" date="2020-08" db="EMBL/GenBank/DDBJ databases">
        <title>Genomic Encyclopedia of Type Strains, Phase IV (KMG-IV): sequencing the most valuable type-strain genomes for metagenomic binning, comparative biology and taxonomic classification.</title>
        <authorList>
            <person name="Goeker M."/>
        </authorList>
    </citation>
    <scope>NUCLEOTIDE SEQUENCE [LARGE SCALE GENOMIC DNA]</scope>
    <source>
        <strain evidence="1 2">DSM 101806</strain>
    </source>
</reference>